<comment type="caution">
    <text evidence="4">The sequence shown here is derived from an EMBL/GenBank/DDBJ whole genome shotgun (WGS) entry which is preliminary data.</text>
</comment>
<organism evidence="4 5">
    <name type="scientific">Acetomicrobium flavidum</name>
    <dbReference type="NCBI Taxonomy" id="49896"/>
    <lineage>
        <taxon>Bacteria</taxon>
        <taxon>Thermotogati</taxon>
        <taxon>Synergistota</taxon>
        <taxon>Synergistia</taxon>
        <taxon>Synergistales</taxon>
        <taxon>Acetomicrobiaceae</taxon>
        <taxon>Acetomicrobium</taxon>
    </lineage>
</organism>
<accession>A0ABY1JD04</accession>
<proteinExistence type="predicted"/>
<protein>
    <submittedName>
        <fullName evidence="4">Bacterioferritin</fullName>
    </submittedName>
</protein>
<sequence>MAQKTRELVGAHVDKLIELLNKAYADELIAYFYYKTAAMLVKGIHAKTVADQLEEIAKEELEHSEELAERIIQLGGEPIDDWDAITKMANYPKVDIPKDRSDYVGILKGVHIAEQGAIEVYANIIKFLQTEAKDPITFHVIRHIMGEEMHHEEEVETLLGI</sequence>
<dbReference type="Pfam" id="PF00210">
    <property type="entry name" value="Ferritin"/>
    <property type="match status" value="1"/>
</dbReference>
<feature type="domain" description="Ferritin-like diiron" evidence="3">
    <location>
        <begin position="10"/>
        <end position="161"/>
    </location>
</feature>
<dbReference type="InterPro" id="IPR009040">
    <property type="entry name" value="Ferritin-like_diiron"/>
</dbReference>
<dbReference type="InterPro" id="IPR014490">
    <property type="entry name" value="Dps-like"/>
</dbReference>
<reference evidence="4 5" key="1">
    <citation type="submission" date="2016-11" db="EMBL/GenBank/DDBJ databases">
        <authorList>
            <person name="Varghese N."/>
            <person name="Submissions S."/>
        </authorList>
    </citation>
    <scope>NUCLEOTIDE SEQUENCE [LARGE SCALE GENOMIC DNA]</scope>
    <source>
        <strain evidence="4 5">DSM 20664</strain>
    </source>
</reference>
<evidence type="ECO:0000313" key="4">
    <source>
        <dbReference type="EMBL" id="SIN67226.1"/>
    </source>
</evidence>
<evidence type="ECO:0000256" key="1">
    <source>
        <dbReference type="ARBA" id="ARBA00022434"/>
    </source>
</evidence>
<dbReference type="PROSITE" id="PS50905">
    <property type="entry name" value="FERRITIN_LIKE"/>
    <property type="match status" value="1"/>
</dbReference>
<dbReference type="PANTHER" id="PTHR30295:SF1">
    <property type="entry name" value="DNA PROTECTION DURING STARVATION PROTEIN"/>
    <property type="match status" value="1"/>
</dbReference>
<keyword evidence="2" id="KW-0408">Iron</keyword>
<name>A0ABY1JD04_9BACT</name>
<dbReference type="RefSeq" id="WP_014806001.1">
    <property type="nucleotide sequence ID" value="NZ_DAONLC010000007.1"/>
</dbReference>
<keyword evidence="5" id="KW-1185">Reference proteome</keyword>
<dbReference type="InterPro" id="IPR008331">
    <property type="entry name" value="Ferritin_DPS_dom"/>
</dbReference>
<dbReference type="PANTHER" id="PTHR30295">
    <property type="entry name" value="BACTERIOFERRITIN"/>
    <property type="match status" value="1"/>
</dbReference>
<evidence type="ECO:0000313" key="5">
    <source>
        <dbReference type="Proteomes" id="UP000185093"/>
    </source>
</evidence>
<keyword evidence="1" id="KW-0409">Iron storage</keyword>
<gene>
    <name evidence="4" type="ORF">SAMN05444368_1031</name>
</gene>
<dbReference type="EMBL" id="FSQZ01000001">
    <property type="protein sequence ID" value="SIN67226.1"/>
    <property type="molecule type" value="Genomic_DNA"/>
</dbReference>
<dbReference type="SUPFAM" id="SSF47240">
    <property type="entry name" value="Ferritin-like"/>
    <property type="match status" value="1"/>
</dbReference>
<dbReference type="InterPro" id="IPR009078">
    <property type="entry name" value="Ferritin-like_SF"/>
</dbReference>
<dbReference type="Gene3D" id="1.20.1260.10">
    <property type="match status" value="1"/>
</dbReference>
<dbReference type="InterPro" id="IPR012347">
    <property type="entry name" value="Ferritin-like"/>
</dbReference>
<dbReference type="Proteomes" id="UP000185093">
    <property type="component" value="Unassembled WGS sequence"/>
</dbReference>
<evidence type="ECO:0000259" key="3">
    <source>
        <dbReference type="PROSITE" id="PS50905"/>
    </source>
</evidence>
<dbReference type="PIRSF" id="PIRSF018063">
    <property type="entry name" value="Ferrtn_UCP018063"/>
    <property type="match status" value="1"/>
</dbReference>
<evidence type="ECO:0000256" key="2">
    <source>
        <dbReference type="ARBA" id="ARBA00023004"/>
    </source>
</evidence>